<feature type="compositionally biased region" description="Polar residues" evidence="1">
    <location>
        <begin position="27"/>
        <end position="36"/>
    </location>
</feature>
<comment type="caution">
    <text evidence="2">The sequence shown here is derived from an EMBL/GenBank/DDBJ whole genome shotgun (WGS) entry which is preliminary data.</text>
</comment>
<gene>
    <name evidence="2" type="primary">g12190</name>
    <name evidence="2" type="ORF">VP750_LOCUS10864</name>
</gene>
<reference evidence="2 3" key="1">
    <citation type="submission" date="2024-06" db="EMBL/GenBank/DDBJ databases">
        <authorList>
            <person name="Kraege A."/>
            <person name="Thomma B."/>
        </authorList>
    </citation>
    <scope>NUCLEOTIDE SEQUENCE [LARGE SCALE GENOMIC DNA]</scope>
</reference>
<keyword evidence="3" id="KW-1185">Reference proteome</keyword>
<name>A0ABP1GGS1_9CHLO</name>
<accession>A0ABP1GGS1</accession>
<evidence type="ECO:0000313" key="3">
    <source>
        <dbReference type="Proteomes" id="UP001497392"/>
    </source>
</evidence>
<sequence>MVYTTFQQSLDKLAWPSSDHPTRLQKSRNSIRQPSGWNKRCRAGGSSQGQGTDRSEGQQRLIVKPLPPVKPAAAPLQPVPIEHSPSYLLRDRNRQETDDFKPIGTQSRDEEPFTGNAVQWAVRRVDAGLVNAENDPPPAAKALINVARGPAGAATMKGVTAAARITVQVGTEALKAAVPVGKWIAQQGFKAAVGGFNQDTSKERRRRTPREAEEDI</sequence>
<dbReference type="Proteomes" id="UP001497392">
    <property type="component" value="Unassembled WGS sequence"/>
</dbReference>
<evidence type="ECO:0000256" key="1">
    <source>
        <dbReference type="SAM" id="MobiDB-lite"/>
    </source>
</evidence>
<evidence type="ECO:0000313" key="2">
    <source>
        <dbReference type="EMBL" id="CAL5228958.1"/>
    </source>
</evidence>
<dbReference type="EMBL" id="CAXHTA020000019">
    <property type="protein sequence ID" value="CAL5228958.1"/>
    <property type="molecule type" value="Genomic_DNA"/>
</dbReference>
<proteinExistence type="predicted"/>
<organism evidence="2 3">
    <name type="scientific">Coccomyxa viridis</name>
    <dbReference type="NCBI Taxonomy" id="1274662"/>
    <lineage>
        <taxon>Eukaryota</taxon>
        <taxon>Viridiplantae</taxon>
        <taxon>Chlorophyta</taxon>
        <taxon>core chlorophytes</taxon>
        <taxon>Trebouxiophyceae</taxon>
        <taxon>Trebouxiophyceae incertae sedis</taxon>
        <taxon>Coccomyxaceae</taxon>
        <taxon>Coccomyxa</taxon>
    </lineage>
</organism>
<feature type="region of interest" description="Disordered" evidence="1">
    <location>
        <begin position="14"/>
        <end position="63"/>
    </location>
</feature>
<protein>
    <submittedName>
        <fullName evidence="2">G12190 protein</fullName>
    </submittedName>
</protein>
<feature type="region of interest" description="Disordered" evidence="1">
    <location>
        <begin position="194"/>
        <end position="216"/>
    </location>
</feature>